<gene>
    <name evidence="1" type="ORF">ADK75_13490</name>
</gene>
<proteinExistence type="predicted"/>
<sequence length="132" mass="13990">MSIALDFPEFPFEEPPGSINCRQKPWNGVLVVVDQIPFTTGDKVTFDITVCSDTTGHTLAAKTQGVVSVTADTTSVSYTIPWDGVLDAVIEGSITVFYTLTPADGSAPLTSQEAMVQYSRQQPGGTVCGPDS</sequence>
<evidence type="ECO:0000313" key="2">
    <source>
        <dbReference type="Proteomes" id="UP000037084"/>
    </source>
</evidence>
<accession>A0A0L8MWG3</accession>
<reference evidence="2" key="1">
    <citation type="submission" date="2015-07" db="EMBL/GenBank/DDBJ databases">
        <authorList>
            <consortium name="Consortium for Microbial Forensics and Genomics (microFORGE)"/>
            <person name="Knight B.M."/>
            <person name="Roberts D.P."/>
            <person name="Lin D."/>
            <person name="Hari K."/>
            <person name="Fletcher J."/>
            <person name="Melcher U."/>
            <person name="Blagden T."/>
            <person name="Winegar R.A."/>
        </authorList>
    </citation>
    <scope>NUCLEOTIDE SEQUENCE [LARGE SCALE GENOMIC DNA]</scope>
    <source>
        <strain evidence="2">NRRL B-1447</strain>
    </source>
</reference>
<dbReference type="PATRIC" id="fig|1961.12.peg.3127"/>
<dbReference type="Proteomes" id="UP000037084">
    <property type="component" value="Unassembled WGS sequence"/>
</dbReference>
<protein>
    <submittedName>
        <fullName evidence="1">Uncharacterized protein</fullName>
    </submittedName>
</protein>
<comment type="caution">
    <text evidence="1">The sequence shown here is derived from an EMBL/GenBank/DDBJ whole genome shotgun (WGS) entry which is preliminary data.</text>
</comment>
<organism evidence="1 2">
    <name type="scientific">Streptomyces virginiae</name>
    <name type="common">Streptomyces cinnamonensis</name>
    <dbReference type="NCBI Taxonomy" id="1961"/>
    <lineage>
        <taxon>Bacteria</taxon>
        <taxon>Bacillati</taxon>
        <taxon>Actinomycetota</taxon>
        <taxon>Actinomycetes</taxon>
        <taxon>Kitasatosporales</taxon>
        <taxon>Streptomycetaceae</taxon>
        <taxon>Streptomyces</taxon>
    </lineage>
</organism>
<dbReference type="EMBL" id="LGUV01000133">
    <property type="protein sequence ID" value="KOG54645.1"/>
    <property type="molecule type" value="Genomic_DNA"/>
</dbReference>
<evidence type="ECO:0000313" key="1">
    <source>
        <dbReference type="EMBL" id="KOG54645.1"/>
    </source>
</evidence>
<dbReference type="OrthoDB" id="4306920at2"/>
<dbReference type="RefSeq" id="WP_053170802.1">
    <property type="nucleotide sequence ID" value="NZ_LGUV01000133.1"/>
</dbReference>
<dbReference type="AlphaFoldDB" id="A0A0L8MWG3"/>
<name>A0A0L8MWG3_STRVG</name>